<accession>C0GBZ8</accession>
<reference evidence="2 3" key="1">
    <citation type="submission" date="2009-02" db="EMBL/GenBank/DDBJ databases">
        <title>Sequencing of the draft genome and assembly of Dethiobacter alkaliphilus AHT 1.</title>
        <authorList>
            <consortium name="US DOE Joint Genome Institute (JGI-PGF)"/>
            <person name="Lucas S."/>
            <person name="Copeland A."/>
            <person name="Lapidus A."/>
            <person name="Glavina del Rio T."/>
            <person name="Dalin E."/>
            <person name="Tice H."/>
            <person name="Bruce D."/>
            <person name="Goodwin L."/>
            <person name="Pitluck S."/>
            <person name="Larimer F."/>
            <person name="Land M.L."/>
            <person name="Hauser L."/>
            <person name="Muyzer G."/>
        </authorList>
    </citation>
    <scope>NUCLEOTIDE SEQUENCE [LARGE SCALE GENOMIC DNA]</scope>
    <source>
        <strain evidence="2 3">AHT 1</strain>
    </source>
</reference>
<keyword evidence="3" id="KW-1185">Reference proteome</keyword>
<dbReference type="Gene3D" id="1.20.5.190">
    <property type="match status" value="2"/>
</dbReference>
<sequence length="142" mass="15952">MNTENFQEMVLEQLQTLTQLQHENKAELGVLKSDVSELRGDVGVLKSDVSELRGDVGVLKSDVNGLKGDVSTLQTGLNNLEKGQAYLQKQLDAVKQQLSRNTEMLYNVATKDDIKALNKRIDFTLDKIQKTEEEVYMLAHES</sequence>
<dbReference type="STRING" id="555088.DealDRAFT_0007"/>
<organism evidence="2 3">
    <name type="scientific">Dethiobacter alkaliphilus AHT 1</name>
    <dbReference type="NCBI Taxonomy" id="555088"/>
    <lineage>
        <taxon>Bacteria</taxon>
        <taxon>Bacillati</taxon>
        <taxon>Bacillota</taxon>
        <taxon>Dethiobacteria</taxon>
        <taxon>Dethiobacterales</taxon>
        <taxon>Dethiobacteraceae</taxon>
        <taxon>Dethiobacter</taxon>
    </lineage>
</organism>
<name>C0GBZ8_DETAL</name>
<dbReference type="RefSeq" id="WP_008513679.1">
    <property type="nucleotide sequence ID" value="NZ_ACJM01000001.1"/>
</dbReference>
<dbReference type="eggNOG" id="COG1196">
    <property type="taxonomic scope" value="Bacteria"/>
</dbReference>
<evidence type="ECO:0000313" key="2">
    <source>
        <dbReference type="EMBL" id="EEG78733.1"/>
    </source>
</evidence>
<dbReference type="AlphaFoldDB" id="C0GBZ8"/>
<feature type="coiled-coil region" evidence="1">
    <location>
        <begin position="77"/>
        <end position="134"/>
    </location>
</feature>
<protein>
    <submittedName>
        <fullName evidence="2">Uncharacterized protein</fullName>
    </submittedName>
</protein>
<evidence type="ECO:0000313" key="3">
    <source>
        <dbReference type="Proteomes" id="UP000006443"/>
    </source>
</evidence>
<dbReference type="Proteomes" id="UP000006443">
    <property type="component" value="Unassembled WGS sequence"/>
</dbReference>
<keyword evidence="1" id="KW-0175">Coiled coil</keyword>
<dbReference type="EMBL" id="ACJM01000001">
    <property type="protein sequence ID" value="EEG78733.1"/>
    <property type="molecule type" value="Genomic_DNA"/>
</dbReference>
<dbReference type="SUPFAM" id="SSF58100">
    <property type="entry name" value="Bacterial hemolysins"/>
    <property type="match status" value="1"/>
</dbReference>
<gene>
    <name evidence="2" type="ORF">DealDRAFT_0007</name>
</gene>
<comment type="caution">
    <text evidence="2">The sequence shown here is derived from an EMBL/GenBank/DDBJ whole genome shotgun (WGS) entry which is preliminary data.</text>
</comment>
<proteinExistence type="predicted"/>
<evidence type="ECO:0000256" key="1">
    <source>
        <dbReference type="SAM" id="Coils"/>
    </source>
</evidence>